<feature type="transmembrane region" description="Helical" evidence="1">
    <location>
        <begin position="6"/>
        <end position="27"/>
    </location>
</feature>
<dbReference type="AlphaFoldDB" id="A0A7W5JYK9"/>
<proteinExistence type="predicted"/>
<comment type="caution">
    <text evidence="2">The sequence shown here is derived from an EMBL/GenBank/DDBJ whole genome shotgun (WGS) entry which is preliminary data.</text>
</comment>
<evidence type="ECO:0000313" key="2">
    <source>
        <dbReference type="EMBL" id="MBB3328052.1"/>
    </source>
</evidence>
<dbReference type="EMBL" id="JACHZG010000001">
    <property type="protein sequence ID" value="MBB3328052.1"/>
    <property type="molecule type" value="Genomic_DNA"/>
</dbReference>
<keyword evidence="3" id="KW-1185">Reference proteome</keyword>
<protein>
    <recommendedName>
        <fullName evidence="4">DUF1772 domain-containing protein</fullName>
    </recommendedName>
</protein>
<keyword evidence="1" id="KW-0812">Transmembrane</keyword>
<evidence type="ECO:0000313" key="3">
    <source>
        <dbReference type="Proteomes" id="UP000565572"/>
    </source>
</evidence>
<dbReference type="RefSeq" id="WP_183339681.1">
    <property type="nucleotide sequence ID" value="NZ_JACHZG010000001.1"/>
</dbReference>
<dbReference type="Proteomes" id="UP000565572">
    <property type="component" value="Unassembled WGS sequence"/>
</dbReference>
<gene>
    <name evidence="2" type="ORF">FHX39_002996</name>
</gene>
<keyword evidence="1" id="KW-1133">Transmembrane helix</keyword>
<organism evidence="2 3">
    <name type="scientific">Microlunatus antarcticus</name>
    <dbReference type="NCBI Taxonomy" id="53388"/>
    <lineage>
        <taxon>Bacteria</taxon>
        <taxon>Bacillati</taxon>
        <taxon>Actinomycetota</taxon>
        <taxon>Actinomycetes</taxon>
        <taxon>Propionibacteriales</taxon>
        <taxon>Propionibacteriaceae</taxon>
        <taxon>Microlunatus</taxon>
    </lineage>
</organism>
<feature type="transmembrane region" description="Helical" evidence="1">
    <location>
        <begin position="75"/>
        <end position="96"/>
    </location>
</feature>
<accession>A0A7W5JYK9</accession>
<evidence type="ECO:0000256" key="1">
    <source>
        <dbReference type="SAM" id="Phobius"/>
    </source>
</evidence>
<evidence type="ECO:0008006" key="4">
    <source>
        <dbReference type="Google" id="ProtNLM"/>
    </source>
</evidence>
<feature type="transmembrane region" description="Helical" evidence="1">
    <location>
        <begin position="48"/>
        <end position="69"/>
    </location>
</feature>
<reference evidence="2 3" key="1">
    <citation type="submission" date="2020-08" db="EMBL/GenBank/DDBJ databases">
        <title>Sequencing the genomes of 1000 actinobacteria strains.</title>
        <authorList>
            <person name="Klenk H.-P."/>
        </authorList>
    </citation>
    <scope>NUCLEOTIDE SEQUENCE [LARGE SCALE GENOMIC DNA]</scope>
    <source>
        <strain evidence="2 3">DSM 11053</strain>
    </source>
</reference>
<name>A0A7W5JYK9_9ACTN</name>
<keyword evidence="1" id="KW-0472">Membrane</keyword>
<sequence>MPFWSVALVVATALHAGFQLTVTALVYPALARVDGPGFARAHDLHSRGIVPLVGLVYGVVVVSAVGAVVTHPTSFLAWAAALSSAVALATTAFRAAPLHGRLGRRGPEPDLVRALLRADRVRTTFAVLAVVPAVALALSA</sequence>